<evidence type="ECO:0000313" key="4">
    <source>
        <dbReference type="Proteomes" id="UP000664859"/>
    </source>
</evidence>
<comment type="caution">
    <text evidence="3">The sequence shown here is derived from an EMBL/GenBank/DDBJ whole genome shotgun (WGS) entry which is preliminary data.</text>
</comment>
<dbReference type="Pfam" id="PF23162">
    <property type="entry name" value="AEP_C962R"/>
    <property type="match status" value="1"/>
</dbReference>
<keyword evidence="4" id="KW-1185">Reference proteome</keyword>
<accession>A0A836CGI3</accession>
<proteinExistence type="predicted"/>
<dbReference type="InterPro" id="IPR056443">
    <property type="entry name" value="AEP_C962R"/>
</dbReference>
<evidence type="ECO:0000259" key="2">
    <source>
        <dbReference type="Pfam" id="PF23162"/>
    </source>
</evidence>
<name>A0A836CGI3_9STRA</name>
<feature type="region of interest" description="Disordered" evidence="1">
    <location>
        <begin position="176"/>
        <end position="195"/>
    </location>
</feature>
<feature type="domain" description="C962R-like N-terminal AEP" evidence="2">
    <location>
        <begin position="47"/>
        <end position="263"/>
    </location>
</feature>
<feature type="compositionally biased region" description="Basic and acidic residues" evidence="1">
    <location>
        <begin position="179"/>
        <end position="193"/>
    </location>
</feature>
<dbReference type="Proteomes" id="UP000664859">
    <property type="component" value="Unassembled WGS sequence"/>
</dbReference>
<reference evidence="3" key="1">
    <citation type="submission" date="2021-02" db="EMBL/GenBank/DDBJ databases">
        <title>First Annotated Genome of the Yellow-green Alga Tribonema minus.</title>
        <authorList>
            <person name="Mahan K.M."/>
        </authorList>
    </citation>
    <scope>NUCLEOTIDE SEQUENCE</scope>
    <source>
        <strain evidence="3">UTEX B ZZ1240</strain>
    </source>
</reference>
<organism evidence="3 4">
    <name type="scientific">Tribonema minus</name>
    <dbReference type="NCBI Taxonomy" id="303371"/>
    <lineage>
        <taxon>Eukaryota</taxon>
        <taxon>Sar</taxon>
        <taxon>Stramenopiles</taxon>
        <taxon>Ochrophyta</taxon>
        <taxon>PX clade</taxon>
        <taxon>Xanthophyceae</taxon>
        <taxon>Tribonematales</taxon>
        <taxon>Tribonemataceae</taxon>
        <taxon>Tribonema</taxon>
    </lineage>
</organism>
<evidence type="ECO:0000313" key="3">
    <source>
        <dbReference type="EMBL" id="KAG5182936.1"/>
    </source>
</evidence>
<dbReference type="EMBL" id="JAFCMP010000223">
    <property type="protein sequence ID" value="KAG5182936.1"/>
    <property type="molecule type" value="Genomic_DNA"/>
</dbReference>
<gene>
    <name evidence="3" type="ORF">JKP88DRAFT_241233</name>
</gene>
<sequence>MLRSRSAPPVSHRSLAAASYHGPKNFVDRFLKLHYADVRCTPGNSATHLKLVGGKYCLPANKETQFLLEYSKDAGNAALCMTEVTTPTFPFFIDIDAFFEGVSPGHVRPDIALEWARVAARAVAACVDDNERQASMALDPVNASVSAALRAALEVRDTMSPSTLVVTTAPYRHVTKVKAKPDKRQKTDGDESSSKVSGAKVGVHLIWPGLLVTKPNAQRLRAIVVTAMYDAMRGDGLNWDEVIDVSVYRKMSSLRMISSYKAKECDACTFEDRKAFKREESTLRKVLAEYIGLDSKAATMYLVGIHVCASINPANVSNVRPTALTPEMRKNAVRYNAICKHSKSCTGCQGVGKVPDLSIGFYSPIAVIRADGGRDSEVEAKMEDSVVAVHICSVRRPHGETPVRITWPVHAPAAAPVEMMEVEGDDDDDTPRENIVRAAYSPPSEAIDGKLIKEVIEDDDSVVHNAIENFIRSGEMGSAYSNVLVASVYKLVAVKKKYSGFTDGGPYYTVVAAVRGTGAQFCQGYKGDHSVNHIYFEFRPDGTAVQKCRSVKRKSCEGACTPPTPFPALLYTSLFPYAQKALAVSDEEVNAWVSGRLPLSYLDVYLSRPATFCSRKDKGAQFKAIVSIGRRRLAREARTVRDGGEVAVAGKRRSEGALSDDDVDVDDFKMDHFL</sequence>
<dbReference type="AlphaFoldDB" id="A0A836CGI3"/>
<protein>
    <recommendedName>
        <fullName evidence="2">C962R-like N-terminal AEP domain-containing protein</fullName>
    </recommendedName>
</protein>
<evidence type="ECO:0000256" key="1">
    <source>
        <dbReference type="SAM" id="MobiDB-lite"/>
    </source>
</evidence>